<sequence length="160" mass="17083">MGLVTCPPPFVHGVSWRSRYLDESRREQAAMVEIRGEGAYQLLALSVTDRDRCASRPSEPRCRTSAGWMRVGGGRRGRRGWITLQGRQATVGATGRRIPHGYGGGRRLLADACVVVVVVVATAVAADAISPAARRTTMTSNGRPTTPHGASLWVGSPTSS</sequence>
<gene>
    <name evidence="1" type="ORF">ACCO45_008820</name>
</gene>
<dbReference type="EMBL" id="JBGNUJ010000008">
    <property type="protein sequence ID" value="KAL3955974.1"/>
    <property type="molecule type" value="Genomic_DNA"/>
</dbReference>
<keyword evidence="2" id="KW-1185">Reference proteome</keyword>
<evidence type="ECO:0000313" key="2">
    <source>
        <dbReference type="Proteomes" id="UP001638806"/>
    </source>
</evidence>
<reference evidence="1" key="1">
    <citation type="submission" date="2024-12" db="EMBL/GenBank/DDBJ databases">
        <title>Comparative genomics and development of molecular markers within Purpureocillium lilacinum and among Purpureocillium species.</title>
        <authorList>
            <person name="Yeh Z.-Y."/>
            <person name="Ni N.-T."/>
            <person name="Lo P.-H."/>
            <person name="Mushyakhwo K."/>
            <person name="Lin C.-F."/>
            <person name="Nai Y.-S."/>
        </authorList>
    </citation>
    <scope>NUCLEOTIDE SEQUENCE</scope>
    <source>
        <strain evidence="1">NCHU-NPUST-175</strain>
    </source>
</reference>
<comment type="caution">
    <text evidence="1">The sequence shown here is derived from an EMBL/GenBank/DDBJ whole genome shotgun (WGS) entry which is preliminary data.</text>
</comment>
<organism evidence="1 2">
    <name type="scientific">Purpureocillium lilacinum</name>
    <name type="common">Paecilomyces lilacinus</name>
    <dbReference type="NCBI Taxonomy" id="33203"/>
    <lineage>
        <taxon>Eukaryota</taxon>
        <taxon>Fungi</taxon>
        <taxon>Dikarya</taxon>
        <taxon>Ascomycota</taxon>
        <taxon>Pezizomycotina</taxon>
        <taxon>Sordariomycetes</taxon>
        <taxon>Hypocreomycetidae</taxon>
        <taxon>Hypocreales</taxon>
        <taxon>Ophiocordycipitaceae</taxon>
        <taxon>Purpureocillium</taxon>
    </lineage>
</organism>
<name>A0ACC4DJE1_PURLI</name>
<proteinExistence type="predicted"/>
<protein>
    <submittedName>
        <fullName evidence="1">Uncharacterized protein</fullName>
    </submittedName>
</protein>
<dbReference type="Proteomes" id="UP001638806">
    <property type="component" value="Unassembled WGS sequence"/>
</dbReference>
<accession>A0ACC4DJE1</accession>
<evidence type="ECO:0000313" key="1">
    <source>
        <dbReference type="EMBL" id="KAL3955974.1"/>
    </source>
</evidence>